<protein>
    <submittedName>
        <fullName evidence="2">Uncharacterized protein</fullName>
    </submittedName>
</protein>
<evidence type="ECO:0000313" key="2">
    <source>
        <dbReference type="EMBL" id="CAF9922993.1"/>
    </source>
</evidence>
<evidence type="ECO:0000256" key="1">
    <source>
        <dbReference type="SAM" id="Phobius"/>
    </source>
</evidence>
<keyword evidence="3" id="KW-1185">Reference proteome</keyword>
<dbReference type="AlphaFoldDB" id="A0A8H3FJ99"/>
<organism evidence="2 3">
    <name type="scientific">Alectoria fallacina</name>
    <dbReference type="NCBI Taxonomy" id="1903189"/>
    <lineage>
        <taxon>Eukaryota</taxon>
        <taxon>Fungi</taxon>
        <taxon>Dikarya</taxon>
        <taxon>Ascomycota</taxon>
        <taxon>Pezizomycotina</taxon>
        <taxon>Lecanoromycetes</taxon>
        <taxon>OSLEUM clade</taxon>
        <taxon>Lecanoromycetidae</taxon>
        <taxon>Lecanorales</taxon>
        <taxon>Lecanorineae</taxon>
        <taxon>Parmeliaceae</taxon>
        <taxon>Alectoria</taxon>
    </lineage>
</organism>
<keyword evidence="1" id="KW-1133">Transmembrane helix</keyword>
<name>A0A8H3FJ99_9LECA</name>
<dbReference type="OrthoDB" id="10454111at2759"/>
<evidence type="ECO:0000313" key="3">
    <source>
        <dbReference type="Proteomes" id="UP000664203"/>
    </source>
</evidence>
<dbReference type="EMBL" id="CAJPDR010000162">
    <property type="protein sequence ID" value="CAF9922993.1"/>
    <property type="molecule type" value="Genomic_DNA"/>
</dbReference>
<proteinExistence type="predicted"/>
<keyword evidence="1" id="KW-0812">Transmembrane</keyword>
<keyword evidence="1" id="KW-0472">Membrane</keyword>
<accession>A0A8H3FJ99</accession>
<comment type="caution">
    <text evidence="2">The sequence shown here is derived from an EMBL/GenBank/DDBJ whole genome shotgun (WGS) entry which is preliminary data.</text>
</comment>
<sequence length="96" mass="10668">MPSQVFGEFVDVPHPVAILLESAFVVLLALSLLASICSAGCLLWRWLGDGHPLSPLFSSAHASSGKQRHMDEESCAEWADLGFEDDTEEEYMRRPY</sequence>
<dbReference type="Proteomes" id="UP000664203">
    <property type="component" value="Unassembled WGS sequence"/>
</dbReference>
<reference evidence="2" key="1">
    <citation type="submission" date="2021-03" db="EMBL/GenBank/DDBJ databases">
        <authorList>
            <person name="Tagirdzhanova G."/>
        </authorList>
    </citation>
    <scope>NUCLEOTIDE SEQUENCE</scope>
</reference>
<gene>
    <name evidence="2" type="ORF">ALECFALPRED_002282</name>
</gene>
<feature type="transmembrane region" description="Helical" evidence="1">
    <location>
        <begin position="23"/>
        <end position="44"/>
    </location>
</feature>